<accession>A0A8I0WSP8</accession>
<evidence type="ECO:0000313" key="1">
    <source>
        <dbReference type="EMBL" id="MBG2915164.1"/>
    </source>
</evidence>
<organism evidence="1 2">
    <name type="scientific">Proteus terrae subsp. cibarius</name>
    <dbReference type="NCBI Taxonomy" id="626774"/>
    <lineage>
        <taxon>Bacteria</taxon>
        <taxon>Pseudomonadati</taxon>
        <taxon>Pseudomonadota</taxon>
        <taxon>Gammaproteobacteria</taxon>
        <taxon>Enterobacterales</taxon>
        <taxon>Morganellaceae</taxon>
        <taxon>Proteus</taxon>
    </lineage>
</organism>
<dbReference type="RefSeq" id="WP_196563808.1">
    <property type="nucleotide sequence ID" value="NZ_JADSJR010000016.1"/>
</dbReference>
<proteinExistence type="predicted"/>
<reference evidence="1" key="1">
    <citation type="submission" date="2020-11" db="EMBL/GenBank/DDBJ databases">
        <title>Enhanced detection system for hospital associated transmission using whole genome sequencing surveillance.</title>
        <authorList>
            <person name="Harrison L.H."/>
            <person name="Van Tyne D."/>
            <person name="Marsh J.W."/>
            <person name="Griffith M.P."/>
            <person name="Snyder D.J."/>
            <person name="Cooper V.S."/>
            <person name="Mustapha M."/>
        </authorList>
    </citation>
    <scope>NUCLEOTIDE SEQUENCE</scope>
    <source>
        <strain evidence="1">PR00070</strain>
    </source>
</reference>
<dbReference type="AlphaFoldDB" id="A0A8I0WSP8"/>
<evidence type="ECO:0008006" key="3">
    <source>
        <dbReference type="Google" id="ProtNLM"/>
    </source>
</evidence>
<sequence>MNKIKVLFLSLLISGCTVPGLTSHTDHPLEIKDISIGDSIECNSLKGEIFGNVRVCHLDIKSYGGVEVKSSTVTLLNEKVAVVRLSLSQITGFSQTGVLNAMAKKFGPPARGGRPKVHIWTNSGNTLYLDEIKGIVVLYGEDLNHVQSIISSLDANDL</sequence>
<dbReference type="EMBL" id="JADSJR010000016">
    <property type="protein sequence ID" value="MBG2915164.1"/>
    <property type="molecule type" value="Genomic_DNA"/>
</dbReference>
<protein>
    <recommendedName>
        <fullName evidence="3">Lipoprotein</fullName>
    </recommendedName>
</protein>
<gene>
    <name evidence="1" type="ORF">I4901_12395</name>
</gene>
<comment type="caution">
    <text evidence="1">The sequence shown here is derived from an EMBL/GenBank/DDBJ whole genome shotgun (WGS) entry which is preliminary data.</text>
</comment>
<dbReference type="Proteomes" id="UP000612266">
    <property type="component" value="Unassembled WGS sequence"/>
</dbReference>
<name>A0A8I0WSP8_9GAMM</name>
<dbReference type="PROSITE" id="PS51257">
    <property type="entry name" value="PROKAR_LIPOPROTEIN"/>
    <property type="match status" value="1"/>
</dbReference>
<evidence type="ECO:0000313" key="2">
    <source>
        <dbReference type="Proteomes" id="UP000612266"/>
    </source>
</evidence>